<sequence>MDILDKWLDDLPQQFQGKKYIEALISVFAKQLEDLYKVFEQLDTETDLDSAVGMNLDMVGDIVTLTRKEAGVLAGIDVEDPVISDERYRQFLKYQMLVNTNECTYHDLMDGLALLWDVSPIYYREDPALPAVIILTMPFLTPGGKVVTLGEVPMVKPAGVRIEFEYYIKAIVEVAFNFWISSYDVPRCNTIVCGTHPKRATLGTIIEVRCEQDVNALIAAFESSKTGTIRIGGTAYNATLGQLLKKDIEIEIDSNLQIVDFLQSGQSVAGLKPNKAKKGMIIPKDILIDGSTYLQKYNMPASGRQTSGGGVLADSLSVDVQSGIQAEENIMLGTSTEIYASPEHKAGKAYKTLAVSSSETEADVNVFIASATIRRCGTRSCGNKE</sequence>
<accession>A0A174KU65</accession>
<dbReference type="AlphaFoldDB" id="A0A174KU65"/>
<dbReference type="EMBL" id="CZAJ01000019">
    <property type="protein sequence ID" value="CUP13597.1"/>
    <property type="molecule type" value="Genomic_DNA"/>
</dbReference>
<dbReference type="RefSeq" id="WP_022463639.1">
    <property type="nucleotide sequence ID" value="NZ_CZAJ01000019.1"/>
</dbReference>
<evidence type="ECO:0000313" key="1">
    <source>
        <dbReference type="EMBL" id="CUP13597.1"/>
    </source>
</evidence>
<protein>
    <submittedName>
        <fullName evidence="1">Protein of uncharacterized function (DUF2612)</fullName>
    </submittedName>
</protein>
<reference evidence="1 2" key="1">
    <citation type="submission" date="2015-09" db="EMBL/GenBank/DDBJ databases">
        <authorList>
            <consortium name="Pathogen Informatics"/>
        </authorList>
    </citation>
    <scope>NUCLEOTIDE SEQUENCE [LARGE SCALE GENOMIC DNA]</scope>
    <source>
        <strain evidence="1 2">2789STDY5834884</strain>
    </source>
</reference>
<organism evidence="1 2">
    <name type="scientific">Agathobacter rectalis</name>
    <dbReference type="NCBI Taxonomy" id="39491"/>
    <lineage>
        <taxon>Bacteria</taxon>
        <taxon>Bacillati</taxon>
        <taxon>Bacillota</taxon>
        <taxon>Clostridia</taxon>
        <taxon>Lachnospirales</taxon>
        <taxon>Lachnospiraceae</taxon>
        <taxon>Agathobacter</taxon>
    </lineage>
</organism>
<evidence type="ECO:0000313" key="2">
    <source>
        <dbReference type="Proteomes" id="UP000095602"/>
    </source>
</evidence>
<name>A0A174KU65_9FIRM</name>
<dbReference type="Proteomes" id="UP000095602">
    <property type="component" value="Unassembled WGS sequence"/>
</dbReference>
<proteinExistence type="predicted"/>
<gene>
    <name evidence="1" type="ORF">ERS852497_01990</name>
</gene>